<evidence type="ECO:0000313" key="2">
    <source>
        <dbReference type="EMBL" id="PEN15186.1"/>
    </source>
</evidence>
<feature type="domain" description="SCP2" evidence="1">
    <location>
        <begin position="18"/>
        <end position="106"/>
    </location>
</feature>
<protein>
    <submittedName>
        <fullName evidence="2">Sterol-binding protein</fullName>
    </submittedName>
</protein>
<dbReference type="EMBL" id="PDEQ01000001">
    <property type="protein sequence ID" value="PEN15186.1"/>
    <property type="molecule type" value="Genomic_DNA"/>
</dbReference>
<gene>
    <name evidence="2" type="ORF">CRI94_02570</name>
</gene>
<organism evidence="2 3">
    <name type="scientific">Longibacter salinarum</name>
    <dbReference type="NCBI Taxonomy" id="1850348"/>
    <lineage>
        <taxon>Bacteria</taxon>
        <taxon>Pseudomonadati</taxon>
        <taxon>Rhodothermota</taxon>
        <taxon>Rhodothermia</taxon>
        <taxon>Rhodothermales</taxon>
        <taxon>Salisaetaceae</taxon>
        <taxon>Longibacter</taxon>
    </lineage>
</organism>
<dbReference type="PANTHER" id="PTHR10094">
    <property type="entry name" value="STEROL CARRIER PROTEIN 2 SCP-2 FAMILY PROTEIN"/>
    <property type="match status" value="1"/>
</dbReference>
<dbReference type="InterPro" id="IPR003033">
    <property type="entry name" value="SCP2_sterol-bd_dom"/>
</dbReference>
<evidence type="ECO:0000313" key="3">
    <source>
        <dbReference type="Proteomes" id="UP000220102"/>
    </source>
</evidence>
<dbReference type="Proteomes" id="UP000220102">
    <property type="component" value="Unassembled WGS sequence"/>
</dbReference>
<sequence length="110" mass="12047">MSFESIPEVIASYPERFKPEEAKGTDAVVQLDITGEGGGTYQLVIQDGNLDILEGEQEVPTLTATVAAEDWLRVNNGEVSPMTLLMQGKLKFSGSLPMALKFRSMFETYA</sequence>
<evidence type="ECO:0000259" key="1">
    <source>
        <dbReference type="Pfam" id="PF02036"/>
    </source>
</evidence>
<name>A0A2A8D2M5_9BACT</name>
<dbReference type="PANTHER" id="PTHR10094:SF25">
    <property type="entry name" value="SCP2 STEROL-BINDING DOMAIN-CONTAINING PROTEIN 1"/>
    <property type="match status" value="1"/>
</dbReference>
<dbReference type="Pfam" id="PF02036">
    <property type="entry name" value="SCP2"/>
    <property type="match status" value="1"/>
</dbReference>
<dbReference type="InterPro" id="IPR036527">
    <property type="entry name" value="SCP2_sterol-bd_dom_sf"/>
</dbReference>
<dbReference type="OrthoDB" id="9804656at2"/>
<dbReference type="RefSeq" id="WP_098074085.1">
    <property type="nucleotide sequence ID" value="NZ_PDEQ01000001.1"/>
</dbReference>
<proteinExistence type="predicted"/>
<dbReference type="Gene3D" id="3.30.1050.10">
    <property type="entry name" value="SCP2 sterol-binding domain"/>
    <property type="match status" value="1"/>
</dbReference>
<dbReference type="AlphaFoldDB" id="A0A2A8D2M5"/>
<accession>A0A2A8D2M5</accession>
<dbReference type="GO" id="GO:0005829">
    <property type="term" value="C:cytosol"/>
    <property type="evidence" value="ECO:0007669"/>
    <property type="project" value="TreeGrafter"/>
</dbReference>
<reference evidence="2 3" key="1">
    <citation type="submission" date="2017-10" db="EMBL/GenBank/DDBJ databases">
        <title>Draft genome of Longibacter Salinarum.</title>
        <authorList>
            <person name="Goh K.M."/>
            <person name="Shamsir M.S."/>
            <person name="Lim S.W."/>
        </authorList>
    </citation>
    <scope>NUCLEOTIDE SEQUENCE [LARGE SCALE GENOMIC DNA]</scope>
    <source>
        <strain evidence="2 3">KCTC 52045</strain>
    </source>
</reference>
<comment type="caution">
    <text evidence="2">The sequence shown here is derived from an EMBL/GenBank/DDBJ whole genome shotgun (WGS) entry which is preliminary data.</text>
</comment>
<keyword evidence="3" id="KW-1185">Reference proteome</keyword>
<dbReference type="SUPFAM" id="SSF55718">
    <property type="entry name" value="SCP-like"/>
    <property type="match status" value="1"/>
</dbReference>